<proteinExistence type="predicted"/>
<organism evidence="1">
    <name type="scientific">hydrothermal vent metagenome</name>
    <dbReference type="NCBI Taxonomy" id="652676"/>
    <lineage>
        <taxon>unclassified sequences</taxon>
        <taxon>metagenomes</taxon>
        <taxon>ecological metagenomes</taxon>
    </lineage>
</organism>
<reference evidence="1" key="1">
    <citation type="submission" date="2018-06" db="EMBL/GenBank/DDBJ databases">
        <authorList>
            <person name="Zhirakovskaya E."/>
        </authorList>
    </citation>
    <scope>NUCLEOTIDE SEQUENCE</scope>
</reference>
<evidence type="ECO:0000313" key="1">
    <source>
        <dbReference type="EMBL" id="VAW67658.1"/>
    </source>
</evidence>
<accession>A0A3B0XH86</accession>
<protein>
    <submittedName>
        <fullName evidence="1">Uncharacterized protein</fullName>
    </submittedName>
</protein>
<dbReference type="EMBL" id="UOFI01000104">
    <property type="protein sequence ID" value="VAW67658.1"/>
    <property type="molecule type" value="Genomic_DNA"/>
</dbReference>
<sequence>MTHPQALLLITTLLISTYSQATTNHSSSTNTSRNCTNINKIHNALAQNKAIAIIIDDNKQQNKSGADDSYADWQYYWKTFIDDSKHIFVYFKLKSEELNAIIRKTPGSKGRVNFKPVSYLFFNRNRAFIYNEPIYEPQVYMYIQYSLTGKKIPEAIKPFKVDEIKIQLQHCQSD</sequence>
<dbReference type="AlphaFoldDB" id="A0A3B0XH86"/>
<name>A0A3B0XH86_9ZZZZ</name>
<gene>
    <name evidence="1" type="ORF">MNBD_GAMMA09-1485</name>
</gene>